<dbReference type="SMART" id="SM00320">
    <property type="entry name" value="WD40"/>
    <property type="match status" value="5"/>
</dbReference>
<evidence type="ECO:0000259" key="4">
    <source>
        <dbReference type="Pfam" id="PF12894"/>
    </source>
</evidence>
<dbReference type="RefSeq" id="XP_060455707.1">
    <property type="nucleotide sequence ID" value="XM_060598966.1"/>
</dbReference>
<gene>
    <name evidence="5" type="primary">GLE2</name>
    <name evidence="5" type="ORF">CcaverHIS019_0305120</name>
</gene>
<keyword evidence="1 3" id="KW-0853">WD repeat</keyword>
<dbReference type="GeneID" id="85494312"/>
<evidence type="ECO:0000313" key="5">
    <source>
        <dbReference type="EMBL" id="BEI90442.1"/>
    </source>
</evidence>
<dbReference type="SUPFAM" id="SSF50978">
    <property type="entry name" value="WD40 repeat-like"/>
    <property type="match status" value="1"/>
</dbReference>
<keyword evidence="2" id="KW-0677">Repeat</keyword>
<dbReference type="KEGG" id="ccac:CcaHIS019_0305120"/>
<dbReference type="EMBL" id="AP028214">
    <property type="protein sequence ID" value="BEI90442.1"/>
    <property type="molecule type" value="Genomic_DNA"/>
</dbReference>
<proteinExistence type="predicted"/>
<evidence type="ECO:0000256" key="2">
    <source>
        <dbReference type="ARBA" id="ARBA00022737"/>
    </source>
</evidence>
<evidence type="ECO:0000256" key="3">
    <source>
        <dbReference type="PROSITE-ProRule" id="PRU00221"/>
    </source>
</evidence>
<dbReference type="Gene3D" id="2.130.10.10">
    <property type="entry name" value="YVTN repeat-like/Quinoprotein amine dehydrogenase"/>
    <property type="match status" value="1"/>
</dbReference>
<dbReference type="Pfam" id="PF00400">
    <property type="entry name" value="WD40"/>
    <property type="match status" value="1"/>
</dbReference>
<dbReference type="InterPro" id="IPR001680">
    <property type="entry name" value="WD40_rpt"/>
</dbReference>
<evidence type="ECO:0000313" key="6">
    <source>
        <dbReference type="Proteomes" id="UP001233271"/>
    </source>
</evidence>
<organism evidence="5 6">
    <name type="scientific">Cutaneotrichosporon cavernicola</name>
    <dbReference type="NCBI Taxonomy" id="279322"/>
    <lineage>
        <taxon>Eukaryota</taxon>
        <taxon>Fungi</taxon>
        <taxon>Dikarya</taxon>
        <taxon>Basidiomycota</taxon>
        <taxon>Agaricomycotina</taxon>
        <taxon>Tremellomycetes</taxon>
        <taxon>Trichosporonales</taxon>
        <taxon>Trichosporonaceae</taxon>
        <taxon>Cutaneotrichosporon</taxon>
    </lineage>
</organism>
<accession>A0AA48L2B3</accession>
<dbReference type="InterPro" id="IPR036322">
    <property type="entry name" value="WD40_repeat_dom_sf"/>
</dbReference>
<name>A0AA48L2B3_9TREE</name>
<dbReference type="Pfam" id="PF12894">
    <property type="entry name" value="ANAPC4_WD40"/>
    <property type="match status" value="1"/>
</dbReference>
<reference evidence="5" key="1">
    <citation type="journal article" date="2023" name="BMC Genomics">
        <title>Chromosome-level genome assemblies of Cutaneotrichosporon spp. (Trichosporonales, Basidiomycota) reveal imbalanced evolution between nucleotide sequences and chromosome synteny.</title>
        <authorList>
            <person name="Kobayashi Y."/>
            <person name="Kayamori A."/>
            <person name="Aoki K."/>
            <person name="Shiwa Y."/>
            <person name="Matsutani M."/>
            <person name="Fujita N."/>
            <person name="Sugita T."/>
            <person name="Iwasaki W."/>
            <person name="Tanaka N."/>
            <person name="Takashima M."/>
        </authorList>
    </citation>
    <scope>NUCLEOTIDE SEQUENCE</scope>
    <source>
        <strain evidence="5">HIS019</strain>
    </source>
</reference>
<protein>
    <recommendedName>
        <fullName evidence="4">Anaphase-promoting complex subunit 4-like WD40 domain-containing protein</fullName>
    </recommendedName>
</protein>
<feature type="repeat" description="WD" evidence="3">
    <location>
        <begin position="16"/>
        <end position="51"/>
    </location>
</feature>
<dbReference type="PANTHER" id="PTHR10971">
    <property type="entry name" value="MRNA EXPORT FACTOR AND BUB3"/>
    <property type="match status" value="1"/>
</dbReference>
<keyword evidence="6" id="KW-1185">Reference proteome</keyword>
<sequence length="368" mass="40555">MMGSSFRVGSKDIELLQPPSDSVSKIDFSPTQDVLAVASWDNNVRLYNVSNQGQNEPKHMYSHEAPVLDLCWTKNGSHLFSAGCDNAVQMFDMTSMQKQQVAAHDAPIKCVRYVEVNGQQVLVTAGWDKKLKYWDLRSSNPMNVQDLSDRAYAMDATDKIVVAGTADRQVHIYDLSNPFTKYRQVESPLKWQTRAIACFPQSVTGENGYAIGSIEGRVGFQYTHTSDEKKSFSFKCHRVDIPAGTMGAPATTGSQNVFAINTITFHKVQGTFCTGGGDGSIIFWDGVARTKLKMFSAKDLNNGDTDARPPVWGMPIVSSAFNHTCDILAYSMSYDWSKGHGGVPPASAGATKIMLHMVKPDEVTRKKK</sequence>
<feature type="domain" description="Anaphase-promoting complex subunit 4-like WD40" evidence="4">
    <location>
        <begin position="27"/>
        <end position="114"/>
    </location>
</feature>
<dbReference type="InterPro" id="IPR015943">
    <property type="entry name" value="WD40/YVTN_repeat-like_dom_sf"/>
</dbReference>
<dbReference type="AlphaFoldDB" id="A0AA48L2B3"/>
<dbReference type="PROSITE" id="PS50082">
    <property type="entry name" value="WD_REPEATS_2"/>
    <property type="match status" value="3"/>
</dbReference>
<evidence type="ECO:0000256" key="1">
    <source>
        <dbReference type="ARBA" id="ARBA00022574"/>
    </source>
</evidence>
<dbReference type="Proteomes" id="UP001233271">
    <property type="component" value="Chromosome 3"/>
</dbReference>
<dbReference type="InterPro" id="IPR024977">
    <property type="entry name" value="Apc4-like_WD40_dom"/>
</dbReference>
<feature type="repeat" description="WD" evidence="3">
    <location>
        <begin position="60"/>
        <end position="101"/>
    </location>
</feature>
<feature type="repeat" description="WD" evidence="3">
    <location>
        <begin position="101"/>
        <end position="144"/>
    </location>
</feature>